<evidence type="ECO:0000256" key="3">
    <source>
        <dbReference type="ARBA" id="ARBA00022473"/>
    </source>
</evidence>
<dbReference type="STRING" id="6216.A0A0R3SCC8"/>
<reference evidence="7 9" key="2">
    <citation type="submission" date="2018-11" db="EMBL/GenBank/DDBJ databases">
        <authorList>
            <consortium name="Pathogen Informatics"/>
        </authorList>
    </citation>
    <scope>NUCLEOTIDE SEQUENCE [LARGE SCALE GENOMIC DNA]</scope>
</reference>
<evidence type="ECO:0000313" key="11">
    <source>
        <dbReference type="WBParaSite" id="HDID_0000221601-mRNA-1"/>
    </source>
</evidence>
<evidence type="ECO:0000313" key="8">
    <source>
        <dbReference type="EMBL" id="VUZ56496.1"/>
    </source>
</evidence>
<evidence type="ECO:0000313" key="10">
    <source>
        <dbReference type="Proteomes" id="UP000321570"/>
    </source>
</evidence>
<gene>
    <name evidence="7" type="ORF">HDID_LOCUS2217</name>
    <name evidence="8" type="ORF">WMSIL1_LOCUS14123</name>
</gene>
<accession>A0A0R3SCC8</accession>
<dbReference type="InterPro" id="IPR029034">
    <property type="entry name" value="Cystine-knot_cytokine"/>
</dbReference>
<keyword evidence="5 6" id="KW-0732">Signal</keyword>
<dbReference type="SUPFAM" id="SSF57501">
    <property type="entry name" value="Cystine-knot cytokines"/>
    <property type="match status" value="1"/>
</dbReference>
<dbReference type="Proteomes" id="UP000321570">
    <property type="component" value="Unassembled WGS sequence"/>
</dbReference>
<evidence type="ECO:0000256" key="6">
    <source>
        <dbReference type="SAM" id="SignalP"/>
    </source>
</evidence>
<keyword evidence="3" id="KW-0217">Developmental protein</keyword>
<dbReference type="Gene3D" id="2.10.90.10">
    <property type="entry name" value="Cystine-knot cytokines"/>
    <property type="match status" value="1"/>
</dbReference>
<dbReference type="GO" id="GO:0005615">
    <property type="term" value="C:extracellular space"/>
    <property type="evidence" value="ECO:0007669"/>
    <property type="project" value="TreeGrafter"/>
</dbReference>
<evidence type="ECO:0000256" key="4">
    <source>
        <dbReference type="ARBA" id="ARBA00022525"/>
    </source>
</evidence>
<evidence type="ECO:0000313" key="9">
    <source>
        <dbReference type="Proteomes" id="UP000274504"/>
    </source>
</evidence>
<dbReference type="Gene3D" id="1.10.287.520">
    <property type="entry name" value="Helix hairpin bin"/>
    <property type="match status" value="1"/>
</dbReference>
<evidence type="ECO:0000256" key="2">
    <source>
        <dbReference type="ARBA" id="ARBA00007480"/>
    </source>
</evidence>
<keyword evidence="4" id="KW-0964">Secreted</keyword>
<sequence>MDGALLLVLISVITLSMGKPSAHPGLSIVTTSIGGAGAHLAPNNADYSRKVSVSVGSILNQQEAAAAASKAETDRPRGSVGTRSVPSFDPTALRLHASMLNFYPSRMEASSLYGDKFNGASTSYLQPDLSRGTIAKLRVILGADYDDAWMSVEPRPPGNESTGYPPSSAKQNLLQQVENLNFTVYDDIPGVGRQETHLTEKDISILRKWLVQKADCPVQYVWRDKGNRYWPRWIRHTVCKEGVACSWPSGMQCKPSGTKTLTLLRWTCSKQSPEEVQKRARRNYLRRARSLYNPTGSSYTPYSVRIRKSETEGRKRFTREERRSKRVKRLVRQLSRSYRDYYCQWQRDTYTLQPECSCMC</sequence>
<dbReference type="OrthoDB" id="5950649at2759"/>
<dbReference type="GO" id="GO:0045596">
    <property type="term" value="P:negative regulation of cell differentiation"/>
    <property type="evidence" value="ECO:0007669"/>
    <property type="project" value="InterPro"/>
</dbReference>
<dbReference type="WBParaSite" id="HDID_0000221601-mRNA-1">
    <property type="protein sequence ID" value="HDID_0000221601-mRNA-1"/>
    <property type="gene ID" value="HDID_0000221601"/>
</dbReference>
<proteinExistence type="inferred from homology"/>
<dbReference type="EMBL" id="CABIJS010000705">
    <property type="protein sequence ID" value="VUZ56496.1"/>
    <property type="molecule type" value="Genomic_DNA"/>
</dbReference>
<evidence type="ECO:0000313" key="7">
    <source>
        <dbReference type="EMBL" id="VDL19678.1"/>
    </source>
</evidence>
<reference evidence="8 10" key="3">
    <citation type="submission" date="2019-07" db="EMBL/GenBank/DDBJ databases">
        <authorList>
            <person name="Jastrzebski P J."/>
            <person name="Paukszto L."/>
            <person name="Jastrzebski P J."/>
        </authorList>
    </citation>
    <scope>NUCLEOTIDE SEQUENCE [LARGE SCALE GENOMIC DNA]</scope>
    <source>
        <strain evidence="8 10">WMS-il1</strain>
    </source>
</reference>
<feature type="signal peptide" evidence="6">
    <location>
        <begin position="1"/>
        <end position="18"/>
    </location>
</feature>
<dbReference type="GO" id="GO:0009953">
    <property type="term" value="P:dorsal/ventral pattern formation"/>
    <property type="evidence" value="ECO:0007669"/>
    <property type="project" value="TreeGrafter"/>
</dbReference>
<name>A0A0R3SCC8_HYMDI</name>
<dbReference type="InterPro" id="IPR008717">
    <property type="entry name" value="Noggin"/>
</dbReference>
<dbReference type="PANTHER" id="PTHR10494:SF6">
    <property type="entry name" value="NOGGIN"/>
    <property type="match status" value="1"/>
</dbReference>
<dbReference type="EMBL" id="UYSG01000515">
    <property type="protein sequence ID" value="VDL19678.1"/>
    <property type="molecule type" value="Genomic_DNA"/>
</dbReference>
<reference evidence="11" key="1">
    <citation type="submission" date="2017-02" db="UniProtKB">
        <authorList>
            <consortium name="WormBaseParasite"/>
        </authorList>
    </citation>
    <scope>IDENTIFICATION</scope>
</reference>
<feature type="chain" id="PRO_5044546505" evidence="6">
    <location>
        <begin position="19"/>
        <end position="360"/>
    </location>
</feature>
<protein>
    <submittedName>
        <fullName evidence="11">Noggin</fullName>
    </submittedName>
</protein>
<keyword evidence="10" id="KW-1185">Reference proteome</keyword>
<dbReference type="Proteomes" id="UP000274504">
    <property type="component" value="Unassembled WGS sequence"/>
</dbReference>
<dbReference type="GO" id="GO:0030514">
    <property type="term" value="P:negative regulation of BMP signaling pathway"/>
    <property type="evidence" value="ECO:0007669"/>
    <property type="project" value="InterPro"/>
</dbReference>
<evidence type="ECO:0000256" key="5">
    <source>
        <dbReference type="ARBA" id="ARBA00022729"/>
    </source>
</evidence>
<dbReference type="PANTHER" id="PTHR10494">
    <property type="entry name" value="BONE MORPHOGENETIC PROTEIN INHIBITOR, NOGGIN"/>
    <property type="match status" value="1"/>
</dbReference>
<dbReference type="Pfam" id="PF05806">
    <property type="entry name" value="Noggin"/>
    <property type="match status" value="1"/>
</dbReference>
<comment type="subcellular location">
    <subcellularLocation>
        <location evidence="1">Secreted</location>
    </subcellularLocation>
</comment>
<organism evidence="11">
    <name type="scientific">Hymenolepis diminuta</name>
    <name type="common">Rat tapeworm</name>
    <dbReference type="NCBI Taxonomy" id="6216"/>
    <lineage>
        <taxon>Eukaryota</taxon>
        <taxon>Metazoa</taxon>
        <taxon>Spiralia</taxon>
        <taxon>Lophotrochozoa</taxon>
        <taxon>Platyhelminthes</taxon>
        <taxon>Cestoda</taxon>
        <taxon>Eucestoda</taxon>
        <taxon>Cyclophyllidea</taxon>
        <taxon>Hymenolepididae</taxon>
        <taxon>Hymenolepis</taxon>
    </lineage>
</organism>
<evidence type="ECO:0000256" key="1">
    <source>
        <dbReference type="ARBA" id="ARBA00004613"/>
    </source>
</evidence>
<comment type="similarity">
    <text evidence="2">Belongs to the noggin family.</text>
</comment>
<dbReference type="AlphaFoldDB" id="A0A0R3SCC8"/>